<proteinExistence type="predicted"/>
<reference evidence="2" key="1">
    <citation type="journal article" date="2022" name="Nat. Commun.">
        <title>Chromosome evolution and the genetic basis of agronomically important traits in greater yam.</title>
        <authorList>
            <person name="Bredeson J.V."/>
            <person name="Lyons J.B."/>
            <person name="Oniyinde I.O."/>
            <person name="Okereke N.R."/>
            <person name="Kolade O."/>
            <person name="Nnabue I."/>
            <person name="Nwadili C.O."/>
            <person name="Hribova E."/>
            <person name="Parker M."/>
            <person name="Nwogha J."/>
            <person name="Shu S."/>
            <person name="Carlson J."/>
            <person name="Kariba R."/>
            <person name="Muthemba S."/>
            <person name="Knop K."/>
            <person name="Barton G.J."/>
            <person name="Sherwood A.V."/>
            <person name="Lopez-Montes A."/>
            <person name="Asiedu R."/>
            <person name="Jamnadass R."/>
            <person name="Muchugi A."/>
            <person name="Goodstein D."/>
            <person name="Egesi C.N."/>
            <person name="Featherston J."/>
            <person name="Asfaw A."/>
            <person name="Simpson G.G."/>
            <person name="Dolezel J."/>
            <person name="Hendre P.S."/>
            <person name="Van Deynze A."/>
            <person name="Kumar P.L."/>
            <person name="Obidiegwu J.E."/>
            <person name="Bhattacharjee R."/>
            <person name="Rokhsar D.S."/>
        </authorList>
    </citation>
    <scope>NUCLEOTIDE SEQUENCE [LARGE SCALE GENOMIC DNA]</scope>
    <source>
        <strain evidence="2">cv. TDa95/00328</strain>
    </source>
</reference>
<name>A0ACB7U839_DIOAL</name>
<keyword evidence="2" id="KW-1185">Reference proteome</keyword>
<dbReference type="Proteomes" id="UP000827976">
    <property type="component" value="Chromosome 18"/>
</dbReference>
<sequence>MNSDTPLDYALFQLSPRRSRCELFVSGDGTTEKLASGFFKPFASHLKVAEEQASQAVQSIKLEVERQRNAGTWFNKGTLERFVRFVSTPEVLELVNTFDAELSQLEGARKIYSQGGGDQVSSTLGGKESSTPAVADSTKKELLRAIDVRLAAVKQDLTVACARASAAGFTHDSISELYCFAERFGAHRLNEACNKFISLCQRRPELIDHQNQSPVWKGFEDGNVRVSSSSDMSIDEPEIEPSGPSKEPKQPGIQSKPTESTRQAESADLPSIIQQHKIVARGLKEKEMEKPEEGLESAVVSAERSQPAGGGGSRRLSVQDRINLFESKQKELSTTGSVTNSGSGGGGINKVASGKAEHRRLPSDASMEKSVLRRWSGASDMSIDLGNNNSNSERRESGHVAVTPSSSVTKSQSDTFEAKEGGWMKDSAASQSSSGWEDHPPHTSSSLPSSQSQFDLHPKDRDQNVVSREKTTFDALPTQQMEKEQGDTKTHCSAGGTSDPFASHNQPKGFEKPCESVGLKYPLTSSTISLDAGGGREHAALKNPSRAGQFVQKDQEIFRSQSKSFQTRFGDVGERDKLSSTTQLKLFPRSKDVEEKLKSQSDSQNQTKDSSISTEIDQVNSQFQWNNIHPKSEEVVKKAISAEGTQVGSLRVEDEESRLQGVKLLRQTSIPEQAKSSSYGSRVSRKPTQGNSSSALSGARGHANMENIIPPSTSGEQLHVERPSKGNQELNNELQMKADELEKLFAAHKLRAHGDQSGSSRRSKQADVQSDLVTKGVEKLQTEPFSDDLVETGNANNGVDFDPTVLLKMVDNQDYVNNMKQKLGSASPSSDCRGKFYDKYMQKRDTKLREESGSKRAQKEAKMKAMNDSLELSHAEMRAKSVGLASRQDQTRARRRADRRRSFSAHATTKIKDQTAEFLPGEDEDLAEFSEQDKSYDDGSSMSLHLKKLASTRTVSSSTPRTSAAQISRTSVRATNSGLTRRRTQSENPLAQSIPNFSDLRKENTKPSGAVIKANSRAQSRITRSKSSNEEANHIKEEKSHRSQSLRKSTAIVGEIKSTSPLISDSANMTPIGFSKEQIEQVNRYPMSGDSKTYLRKGNGIGPGTGAGIAKLKASMTSEMLEKVEDSDMLADMVRDEEEYENPSIEGNCGPLDYPGDSDSEKPRLSQDSGNSHDLGSDNADILRSPSQADNEPAVLSSKFDTTARNVQESPGESPGSWNSRVHHSFSYIQEASDVDASMDSPTGSSASWNSHPLNQMMEADVARMRKKWGSAQIPILVASASHQSRKDVTKGFKRLLKFGRKSRGTESLLPDWVSASTASEGDDDTEDGRDLGTRTPDEFRKSRMGYSVSSYEGFTEGEAFNEQVQSLRSSIPTPPANFKLRDDHISGSSLKAPRSFFSLSSFRSKGSESKFRVTGHAAWNSKNVQTNKLSNPKIQPKKNTHCVVKLACLIIIWP</sequence>
<gene>
    <name evidence="1" type="ORF">IHE45_18G076300</name>
</gene>
<comment type="caution">
    <text evidence="1">The sequence shown here is derived from an EMBL/GenBank/DDBJ whole genome shotgun (WGS) entry which is preliminary data.</text>
</comment>
<dbReference type="EMBL" id="CM037028">
    <property type="protein sequence ID" value="KAH7656480.1"/>
    <property type="molecule type" value="Genomic_DNA"/>
</dbReference>
<accession>A0ACB7U839</accession>
<organism evidence="1 2">
    <name type="scientific">Dioscorea alata</name>
    <name type="common">Purple yam</name>
    <dbReference type="NCBI Taxonomy" id="55571"/>
    <lineage>
        <taxon>Eukaryota</taxon>
        <taxon>Viridiplantae</taxon>
        <taxon>Streptophyta</taxon>
        <taxon>Embryophyta</taxon>
        <taxon>Tracheophyta</taxon>
        <taxon>Spermatophyta</taxon>
        <taxon>Magnoliopsida</taxon>
        <taxon>Liliopsida</taxon>
        <taxon>Dioscoreales</taxon>
        <taxon>Dioscoreaceae</taxon>
        <taxon>Dioscorea</taxon>
    </lineage>
</organism>
<evidence type="ECO:0000313" key="1">
    <source>
        <dbReference type="EMBL" id="KAH7656480.1"/>
    </source>
</evidence>
<protein>
    <submittedName>
        <fullName evidence="1">Uncharacterized protein</fullName>
    </submittedName>
</protein>
<evidence type="ECO:0000313" key="2">
    <source>
        <dbReference type="Proteomes" id="UP000827976"/>
    </source>
</evidence>